<feature type="region of interest" description="Disordered" evidence="6">
    <location>
        <begin position="1"/>
        <end position="40"/>
    </location>
</feature>
<dbReference type="InterPro" id="IPR001138">
    <property type="entry name" value="Zn2Cys6_DnaBD"/>
</dbReference>
<feature type="compositionally biased region" description="Polar residues" evidence="6">
    <location>
        <begin position="279"/>
        <end position="288"/>
    </location>
</feature>
<evidence type="ECO:0000256" key="6">
    <source>
        <dbReference type="SAM" id="MobiDB-lite"/>
    </source>
</evidence>
<proteinExistence type="predicted"/>
<dbReference type="PANTHER" id="PTHR46910:SF3">
    <property type="entry name" value="HALOTOLERANCE PROTEIN 9-RELATED"/>
    <property type="match status" value="1"/>
</dbReference>
<dbReference type="InterPro" id="IPR050987">
    <property type="entry name" value="AtrR-like"/>
</dbReference>
<keyword evidence="4" id="KW-0539">Nucleus</keyword>
<dbReference type="CDD" id="cd00067">
    <property type="entry name" value="GAL4"/>
    <property type="match status" value="1"/>
</dbReference>
<dbReference type="Pfam" id="PF00172">
    <property type="entry name" value="Zn_clus"/>
    <property type="match status" value="1"/>
</dbReference>
<dbReference type="SUPFAM" id="SSF57701">
    <property type="entry name" value="Zn2/Cys6 DNA-binding domain"/>
    <property type="match status" value="1"/>
</dbReference>
<evidence type="ECO:0000256" key="5">
    <source>
        <dbReference type="SAM" id="Coils"/>
    </source>
</evidence>
<name>A0A397W3M6_9GLOM</name>
<evidence type="ECO:0000259" key="7">
    <source>
        <dbReference type="Pfam" id="PF00172"/>
    </source>
</evidence>
<feature type="coiled-coil region" evidence="5">
    <location>
        <begin position="78"/>
        <end position="105"/>
    </location>
</feature>
<evidence type="ECO:0000256" key="4">
    <source>
        <dbReference type="ARBA" id="ARBA00023242"/>
    </source>
</evidence>
<evidence type="ECO:0000313" key="8">
    <source>
        <dbReference type="EMBL" id="RIB28632.1"/>
    </source>
</evidence>
<feature type="compositionally biased region" description="Polar residues" evidence="6">
    <location>
        <begin position="21"/>
        <end position="33"/>
    </location>
</feature>
<keyword evidence="3" id="KW-0238">DNA-binding</keyword>
<organism evidence="8 9">
    <name type="scientific">Gigaspora rosea</name>
    <dbReference type="NCBI Taxonomy" id="44941"/>
    <lineage>
        <taxon>Eukaryota</taxon>
        <taxon>Fungi</taxon>
        <taxon>Fungi incertae sedis</taxon>
        <taxon>Mucoromycota</taxon>
        <taxon>Glomeromycotina</taxon>
        <taxon>Glomeromycetes</taxon>
        <taxon>Diversisporales</taxon>
        <taxon>Gigasporaceae</taxon>
        <taxon>Gigaspora</taxon>
    </lineage>
</organism>
<evidence type="ECO:0000256" key="2">
    <source>
        <dbReference type="ARBA" id="ARBA00022723"/>
    </source>
</evidence>
<protein>
    <recommendedName>
        <fullName evidence="7">Zn(2)-C6 fungal-type domain-containing protein</fullName>
    </recommendedName>
</protein>
<gene>
    <name evidence="8" type="ORF">C2G38_2058883</name>
</gene>
<dbReference type="Proteomes" id="UP000266673">
    <property type="component" value="Unassembled WGS sequence"/>
</dbReference>
<dbReference type="Gene3D" id="4.10.240.10">
    <property type="entry name" value="Zn(2)-C6 fungal-type DNA-binding domain"/>
    <property type="match status" value="1"/>
</dbReference>
<dbReference type="GO" id="GO:0000981">
    <property type="term" value="F:DNA-binding transcription factor activity, RNA polymerase II-specific"/>
    <property type="evidence" value="ECO:0007669"/>
    <property type="project" value="InterPro"/>
</dbReference>
<keyword evidence="9" id="KW-1185">Reference proteome</keyword>
<keyword evidence="2" id="KW-0479">Metal-binding</keyword>
<dbReference type="OrthoDB" id="2341546at2759"/>
<keyword evidence="5" id="KW-0175">Coiled coil</keyword>
<dbReference type="GO" id="GO:0003677">
    <property type="term" value="F:DNA binding"/>
    <property type="evidence" value="ECO:0007669"/>
    <property type="project" value="UniProtKB-KW"/>
</dbReference>
<dbReference type="GO" id="GO:0008270">
    <property type="term" value="F:zinc ion binding"/>
    <property type="evidence" value="ECO:0007669"/>
    <property type="project" value="InterPro"/>
</dbReference>
<reference evidence="8 9" key="1">
    <citation type="submission" date="2018-06" db="EMBL/GenBank/DDBJ databases">
        <title>Comparative genomics reveals the genomic features of Rhizophagus irregularis, R. cerebriforme, R. diaphanum and Gigaspora rosea, and their symbiotic lifestyle signature.</title>
        <authorList>
            <person name="Morin E."/>
            <person name="San Clemente H."/>
            <person name="Chen E.C.H."/>
            <person name="De La Providencia I."/>
            <person name="Hainaut M."/>
            <person name="Kuo A."/>
            <person name="Kohler A."/>
            <person name="Murat C."/>
            <person name="Tang N."/>
            <person name="Roy S."/>
            <person name="Loubradou J."/>
            <person name="Henrissat B."/>
            <person name="Grigoriev I.V."/>
            <person name="Corradi N."/>
            <person name="Roux C."/>
            <person name="Martin F.M."/>
        </authorList>
    </citation>
    <scope>NUCLEOTIDE SEQUENCE [LARGE SCALE GENOMIC DNA]</scope>
    <source>
        <strain evidence="8 9">DAOM 194757</strain>
    </source>
</reference>
<comment type="subcellular location">
    <subcellularLocation>
        <location evidence="1">Nucleus</location>
    </subcellularLocation>
</comment>
<evidence type="ECO:0000313" key="9">
    <source>
        <dbReference type="Proteomes" id="UP000266673"/>
    </source>
</evidence>
<feature type="region of interest" description="Disordered" evidence="6">
    <location>
        <begin position="252"/>
        <end position="308"/>
    </location>
</feature>
<dbReference type="AlphaFoldDB" id="A0A397W3M6"/>
<sequence>MTVTRPGNPARYPAQTDLLRRTNSSHSPQTNNAKRSRGPINKRACQRCRQGKIKCDGDAETGKACSNCDPDLCKYDNSPRKNKQVENLKQRLQKVEEQLLIIYKSYNDKLESTYIEKETLCLLYENKGRFTDSSIFQGLIEAIKQCHLDRQLLSLTYSLLQRIATHEDKIPEIISSLQRVLYAAADRAKNHHLTIPTTTNTHIEQQPYDTSIMSGSVDPTMVLANNPSNLSTISSFDNSMCHNCETNGLNQIHASSSDDDGSESFSGGFDCNDDGSGGPSTPNEQSHPNCYESKPPFQSSNGSHQLPGSSQILEVNDYYQYSFSGITPEFSSYFLFDHSTTSPTDENNMFLKINEC</sequence>
<feature type="compositionally biased region" description="Polar residues" evidence="6">
    <location>
        <begin position="296"/>
        <end position="308"/>
    </location>
</feature>
<feature type="domain" description="Zn(2)-C6 fungal-type" evidence="7">
    <location>
        <begin position="43"/>
        <end position="69"/>
    </location>
</feature>
<dbReference type="PANTHER" id="PTHR46910">
    <property type="entry name" value="TRANSCRIPTION FACTOR PDR1"/>
    <property type="match status" value="1"/>
</dbReference>
<comment type="caution">
    <text evidence="8">The sequence shown here is derived from an EMBL/GenBank/DDBJ whole genome shotgun (WGS) entry which is preliminary data.</text>
</comment>
<dbReference type="EMBL" id="QKWP01000060">
    <property type="protein sequence ID" value="RIB28632.1"/>
    <property type="molecule type" value="Genomic_DNA"/>
</dbReference>
<evidence type="ECO:0000256" key="3">
    <source>
        <dbReference type="ARBA" id="ARBA00023125"/>
    </source>
</evidence>
<dbReference type="GO" id="GO:0005634">
    <property type="term" value="C:nucleus"/>
    <property type="evidence" value="ECO:0007669"/>
    <property type="project" value="UniProtKB-SubCell"/>
</dbReference>
<accession>A0A397W3M6</accession>
<evidence type="ECO:0000256" key="1">
    <source>
        <dbReference type="ARBA" id="ARBA00004123"/>
    </source>
</evidence>
<dbReference type="InterPro" id="IPR036864">
    <property type="entry name" value="Zn2-C6_fun-type_DNA-bd_sf"/>
</dbReference>